<evidence type="ECO:0000313" key="2">
    <source>
        <dbReference type="EMBL" id="KAG6602002.1"/>
    </source>
</evidence>
<reference evidence="2 3" key="1">
    <citation type="journal article" date="2021" name="Hortic Res">
        <title>The domestication of Cucurbita argyrosperma as revealed by the genome of its wild relative.</title>
        <authorList>
            <person name="Barrera-Redondo J."/>
            <person name="Sanchez-de la Vega G."/>
            <person name="Aguirre-Liguori J.A."/>
            <person name="Castellanos-Morales G."/>
            <person name="Gutierrez-Guerrero Y.T."/>
            <person name="Aguirre-Dugua X."/>
            <person name="Aguirre-Planter E."/>
            <person name="Tenaillon M.I."/>
            <person name="Lira-Saade R."/>
            <person name="Eguiarte L.E."/>
        </authorList>
    </citation>
    <scope>NUCLEOTIDE SEQUENCE [LARGE SCALE GENOMIC DNA]</scope>
    <source>
        <strain evidence="2">JBR-2021</strain>
    </source>
</reference>
<evidence type="ECO:0000256" key="1">
    <source>
        <dbReference type="SAM" id="SignalP"/>
    </source>
</evidence>
<sequence>MGSHKISMALPFFLALLLVAFTVSAADISASFQKPHIRKLSMEYTTVEKAALRAKPAVYDFPWKGGYHPPANDR</sequence>
<protein>
    <recommendedName>
        <fullName evidence="4">Transmembrane protein</fullName>
    </recommendedName>
</protein>
<evidence type="ECO:0008006" key="4">
    <source>
        <dbReference type="Google" id="ProtNLM"/>
    </source>
</evidence>
<keyword evidence="3" id="KW-1185">Reference proteome</keyword>
<proteinExistence type="predicted"/>
<dbReference type="Proteomes" id="UP000685013">
    <property type="component" value="Chromosome 4"/>
</dbReference>
<name>A0AAV6NUX3_9ROSI</name>
<gene>
    <name evidence="2" type="ORF">SDJN03_07235</name>
</gene>
<accession>A0AAV6NUX3</accession>
<feature type="signal peptide" evidence="1">
    <location>
        <begin position="1"/>
        <end position="25"/>
    </location>
</feature>
<dbReference type="AlphaFoldDB" id="A0AAV6NUX3"/>
<comment type="caution">
    <text evidence="2">The sequence shown here is derived from an EMBL/GenBank/DDBJ whole genome shotgun (WGS) entry which is preliminary data.</text>
</comment>
<dbReference type="EMBL" id="JAGKQH010000004">
    <property type="protein sequence ID" value="KAG6602002.1"/>
    <property type="molecule type" value="Genomic_DNA"/>
</dbReference>
<organism evidence="2 3">
    <name type="scientific">Cucurbita argyrosperma subsp. sororia</name>
    <dbReference type="NCBI Taxonomy" id="37648"/>
    <lineage>
        <taxon>Eukaryota</taxon>
        <taxon>Viridiplantae</taxon>
        <taxon>Streptophyta</taxon>
        <taxon>Embryophyta</taxon>
        <taxon>Tracheophyta</taxon>
        <taxon>Spermatophyta</taxon>
        <taxon>Magnoliopsida</taxon>
        <taxon>eudicotyledons</taxon>
        <taxon>Gunneridae</taxon>
        <taxon>Pentapetalae</taxon>
        <taxon>rosids</taxon>
        <taxon>fabids</taxon>
        <taxon>Cucurbitales</taxon>
        <taxon>Cucurbitaceae</taxon>
        <taxon>Cucurbiteae</taxon>
        <taxon>Cucurbita</taxon>
    </lineage>
</organism>
<feature type="non-terminal residue" evidence="2">
    <location>
        <position position="1"/>
    </location>
</feature>
<evidence type="ECO:0000313" key="3">
    <source>
        <dbReference type="Proteomes" id="UP000685013"/>
    </source>
</evidence>
<feature type="chain" id="PRO_5043518226" description="Transmembrane protein" evidence="1">
    <location>
        <begin position="26"/>
        <end position="74"/>
    </location>
</feature>
<keyword evidence="1" id="KW-0732">Signal</keyword>